<dbReference type="AlphaFoldDB" id="A0A433J1D3"/>
<comment type="caution">
    <text evidence="1">The sequence shown here is derived from an EMBL/GenBank/DDBJ whole genome shotgun (WGS) entry which is preliminary data.</text>
</comment>
<organism evidence="1 2">
    <name type="scientific">Azospirillum doebereinerae</name>
    <dbReference type="NCBI Taxonomy" id="92933"/>
    <lineage>
        <taxon>Bacteria</taxon>
        <taxon>Pseudomonadati</taxon>
        <taxon>Pseudomonadota</taxon>
        <taxon>Alphaproteobacteria</taxon>
        <taxon>Rhodospirillales</taxon>
        <taxon>Azospirillaceae</taxon>
        <taxon>Azospirillum</taxon>
    </lineage>
</organism>
<evidence type="ECO:0000313" key="2">
    <source>
        <dbReference type="Proteomes" id="UP000280346"/>
    </source>
</evidence>
<dbReference type="EMBL" id="RZIJ01000031">
    <property type="protein sequence ID" value="RUQ64010.1"/>
    <property type="molecule type" value="Genomic_DNA"/>
</dbReference>
<accession>A0A433J1D3</accession>
<sequence length="119" mass="13380">MVADVLLTHRPRLSRPLKPLLAEVLTGEPWLAALRDPRDTAPAVTAACIVSYISRRHPAWETVPGDELGEVLVDLIAADRVHHLPGDWLFLDAVERLLLMVRWGGFDPMLEPYRVALRD</sequence>
<evidence type="ECO:0000313" key="1">
    <source>
        <dbReference type="EMBL" id="RUQ64010.1"/>
    </source>
</evidence>
<gene>
    <name evidence="1" type="ORF">EJ913_27190</name>
</gene>
<protein>
    <submittedName>
        <fullName evidence="1">Uncharacterized protein</fullName>
    </submittedName>
</protein>
<dbReference type="RefSeq" id="WP_127003857.1">
    <property type="nucleotide sequence ID" value="NZ_JBNPXW010000008.1"/>
</dbReference>
<keyword evidence="2" id="KW-1185">Reference proteome</keyword>
<dbReference type="Proteomes" id="UP000280346">
    <property type="component" value="Unassembled WGS sequence"/>
</dbReference>
<proteinExistence type="predicted"/>
<reference evidence="1 2" key="1">
    <citation type="submission" date="2018-12" db="EMBL/GenBank/DDBJ databases">
        <authorList>
            <person name="Yang Y."/>
        </authorList>
    </citation>
    <scope>NUCLEOTIDE SEQUENCE [LARGE SCALE GENOMIC DNA]</scope>
    <source>
        <strain evidence="1 2">GSF71</strain>
    </source>
</reference>
<name>A0A433J1D3_9PROT</name>